<accession>B3QX43</accession>
<dbReference type="HOGENOM" id="CLU_1329984_0_0_10"/>
<feature type="transmembrane region" description="Helical" evidence="1">
    <location>
        <begin position="47"/>
        <end position="65"/>
    </location>
</feature>
<feature type="transmembrane region" description="Helical" evidence="1">
    <location>
        <begin position="126"/>
        <end position="149"/>
    </location>
</feature>
<dbReference type="AlphaFoldDB" id="B3QX43"/>
<protein>
    <submittedName>
        <fullName evidence="2">Uncharacterized protein</fullName>
    </submittedName>
</protein>
<evidence type="ECO:0000313" key="2">
    <source>
        <dbReference type="EMBL" id="ACF14853.1"/>
    </source>
</evidence>
<gene>
    <name evidence="2" type="ordered locus">Ctha_2403</name>
</gene>
<feature type="transmembrane region" description="Helical" evidence="1">
    <location>
        <begin position="161"/>
        <end position="179"/>
    </location>
</feature>
<reference evidence="2 3" key="1">
    <citation type="submission" date="2008-06" db="EMBL/GenBank/DDBJ databases">
        <title>Complete sequence of Chloroherpeton thalassium ATCC 35110.</title>
        <authorList>
            <consortium name="US DOE Joint Genome Institute"/>
            <person name="Lucas S."/>
            <person name="Copeland A."/>
            <person name="Lapidus A."/>
            <person name="Glavina del Rio T."/>
            <person name="Dalin E."/>
            <person name="Tice H."/>
            <person name="Bruce D."/>
            <person name="Goodwin L."/>
            <person name="Pitluck S."/>
            <person name="Schmutz J."/>
            <person name="Larimer F."/>
            <person name="Land M."/>
            <person name="Hauser L."/>
            <person name="Kyrpides N."/>
            <person name="Mikhailova N."/>
            <person name="Liu Z."/>
            <person name="Li T."/>
            <person name="Zhao F."/>
            <person name="Overmann J."/>
            <person name="Bryant D.A."/>
            <person name="Richardson P."/>
        </authorList>
    </citation>
    <scope>NUCLEOTIDE SEQUENCE [LARGE SCALE GENOMIC DNA]</scope>
    <source>
        <strain evidence="3">ATCC 35110 / GB-78</strain>
    </source>
</reference>
<keyword evidence="1" id="KW-0472">Membrane</keyword>
<sequence>MQLSIPLIKLPFSSDLSIYSILFSLIIIFSLFIFIKRINFTSIKPENGFYVIFAILFLSNLIHGYKSGFLDTPIRNYEGLKDISMIDFLSSYERYQNMGLQDSENYVRYTHPVGEVILMYSLHFILLNHGLMSFIIGFFSSIITYITFLHLLEHFCIDKKVSLLFSICLISLPAIQIHYIASTDAIVSSLLLLILYYFTSKTIIYL</sequence>
<proteinExistence type="predicted"/>
<keyword evidence="3" id="KW-1185">Reference proteome</keyword>
<keyword evidence="1" id="KW-1133">Transmembrane helix</keyword>
<evidence type="ECO:0000313" key="3">
    <source>
        <dbReference type="Proteomes" id="UP000001208"/>
    </source>
</evidence>
<dbReference type="EMBL" id="CP001100">
    <property type="protein sequence ID" value="ACF14853.1"/>
    <property type="molecule type" value="Genomic_DNA"/>
</dbReference>
<feature type="transmembrane region" description="Helical" evidence="1">
    <location>
        <begin position="185"/>
        <end position="204"/>
    </location>
</feature>
<organism evidence="2 3">
    <name type="scientific">Chloroherpeton thalassium (strain ATCC 35110 / GB-78)</name>
    <dbReference type="NCBI Taxonomy" id="517418"/>
    <lineage>
        <taxon>Bacteria</taxon>
        <taxon>Pseudomonadati</taxon>
        <taxon>Chlorobiota</taxon>
        <taxon>Chlorobiia</taxon>
        <taxon>Chlorobiales</taxon>
        <taxon>Chloroherpetonaceae</taxon>
        <taxon>Chloroherpeton</taxon>
    </lineage>
</organism>
<dbReference type="RefSeq" id="WP_012500935.1">
    <property type="nucleotide sequence ID" value="NC_011026.1"/>
</dbReference>
<name>B3QX43_CHLT3</name>
<dbReference type="Proteomes" id="UP000001208">
    <property type="component" value="Chromosome"/>
</dbReference>
<feature type="transmembrane region" description="Helical" evidence="1">
    <location>
        <begin position="16"/>
        <end position="35"/>
    </location>
</feature>
<dbReference type="KEGG" id="cts:Ctha_2403"/>
<evidence type="ECO:0000256" key="1">
    <source>
        <dbReference type="SAM" id="Phobius"/>
    </source>
</evidence>
<keyword evidence="1" id="KW-0812">Transmembrane</keyword>